<organism evidence="2 3">
    <name type="scientific">Capnocytophaga canimorsus</name>
    <dbReference type="NCBI Taxonomy" id="28188"/>
    <lineage>
        <taxon>Bacteria</taxon>
        <taxon>Pseudomonadati</taxon>
        <taxon>Bacteroidota</taxon>
        <taxon>Flavobacteriia</taxon>
        <taxon>Flavobacteriales</taxon>
        <taxon>Flavobacteriaceae</taxon>
        <taxon>Capnocytophaga</taxon>
    </lineage>
</organism>
<proteinExistence type="predicted"/>
<keyword evidence="1" id="KW-1133">Transmembrane helix</keyword>
<reference evidence="3" key="1">
    <citation type="submission" date="2015-01" db="EMBL/GenBank/DDBJ databases">
        <authorList>
            <person name="MANFREDI Pablo"/>
        </authorList>
    </citation>
    <scope>NUCLEOTIDE SEQUENCE [LARGE SCALE GENOMIC DNA]</scope>
    <source>
        <strain evidence="3">Cc11</strain>
    </source>
</reference>
<dbReference type="EMBL" id="CDOK01000009">
    <property type="protein sequence ID" value="CEN46374.1"/>
    <property type="molecule type" value="Genomic_DNA"/>
</dbReference>
<evidence type="ECO:0000313" key="3">
    <source>
        <dbReference type="Proteomes" id="UP000039370"/>
    </source>
</evidence>
<keyword evidence="1" id="KW-0812">Transmembrane</keyword>
<dbReference type="Proteomes" id="UP000039370">
    <property type="component" value="Unassembled WGS sequence"/>
</dbReference>
<evidence type="ECO:0000256" key="1">
    <source>
        <dbReference type="SAM" id="Phobius"/>
    </source>
</evidence>
<accession>A0A0B7I6N3</accession>
<keyword evidence="1" id="KW-0472">Membrane</keyword>
<feature type="transmembrane region" description="Helical" evidence="1">
    <location>
        <begin position="6"/>
        <end position="23"/>
    </location>
</feature>
<sequence>MKTLYTLSIYVVGFILKIIALFNKKIKLFVQGRKNVFPYLKENIQKRRAICLGTYGFARRV</sequence>
<name>A0A0B7I6N3_9FLAO</name>
<protein>
    <submittedName>
        <fullName evidence="2">Uncharacterized protein</fullName>
    </submittedName>
</protein>
<gene>
    <name evidence="2" type="ORF">CCAN11_1060004</name>
</gene>
<dbReference type="AlphaFoldDB" id="A0A0B7I6N3"/>
<evidence type="ECO:0000313" key="2">
    <source>
        <dbReference type="EMBL" id="CEN46374.1"/>
    </source>
</evidence>